<reference evidence="6" key="1">
    <citation type="submission" date="2016-11" db="EMBL/GenBank/DDBJ databases">
        <authorList>
            <person name="Varghese N."/>
            <person name="Submissions S."/>
        </authorList>
    </citation>
    <scope>NUCLEOTIDE SEQUENCE [LARGE SCALE GENOMIC DNA]</scope>
    <source>
        <strain evidence="6">DSM 17957</strain>
    </source>
</reference>
<dbReference type="PANTHER" id="PTHR33154:SF36">
    <property type="entry name" value="TRANSCRIPTIONAL REGULATOR"/>
    <property type="match status" value="1"/>
</dbReference>
<dbReference type="Pfam" id="PF01022">
    <property type="entry name" value="HTH_5"/>
    <property type="match status" value="1"/>
</dbReference>
<evidence type="ECO:0000256" key="3">
    <source>
        <dbReference type="ARBA" id="ARBA00023163"/>
    </source>
</evidence>
<organism evidence="5 6">
    <name type="scientific">Geosporobacter subterraneus DSM 17957</name>
    <dbReference type="NCBI Taxonomy" id="1121919"/>
    <lineage>
        <taxon>Bacteria</taxon>
        <taxon>Bacillati</taxon>
        <taxon>Bacillota</taxon>
        <taxon>Clostridia</taxon>
        <taxon>Peptostreptococcales</taxon>
        <taxon>Thermotaleaceae</taxon>
        <taxon>Geosporobacter</taxon>
    </lineage>
</organism>
<dbReference type="GO" id="GO:0003700">
    <property type="term" value="F:DNA-binding transcription factor activity"/>
    <property type="evidence" value="ECO:0007669"/>
    <property type="project" value="InterPro"/>
</dbReference>
<dbReference type="GO" id="GO:0003677">
    <property type="term" value="F:DNA binding"/>
    <property type="evidence" value="ECO:0007669"/>
    <property type="project" value="UniProtKB-KW"/>
</dbReference>
<evidence type="ECO:0000313" key="6">
    <source>
        <dbReference type="Proteomes" id="UP000184536"/>
    </source>
</evidence>
<keyword evidence="3" id="KW-0804">Transcription</keyword>
<gene>
    <name evidence="5" type="ORF">SAMN02745975_01608</name>
</gene>
<dbReference type="EMBL" id="FQZV01000018">
    <property type="protein sequence ID" value="SHJ24724.1"/>
    <property type="molecule type" value="Genomic_DNA"/>
</dbReference>
<dbReference type="AlphaFoldDB" id="A0A1M6HRJ1"/>
<keyword evidence="1" id="KW-0805">Transcription regulation</keyword>
<dbReference type="RefSeq" id="WP_110940783.1">
    <property type="nucleotide sequence ID" value="NZ_FQZV01000018.1"/>
</dbReference>
<proteinExistence type="predicted"/>
<accession>A0A1M6HRJ1</accession>
<dbReference type="SUPFAM" id="SSF46785">
    <property type="entry name" value="Winged helix' DNA-binding domain"/>
    <property type="match status" value="1"/>
</dbReference>
<dbReference type="SMART" id="SM00418">
    <property type="entry name" value="HTH_ARSR"/>
    <property type="match status" value="1"/>
</dbReference>
<dbReference type="PRINTS" id="PR00778">
    <property type="entry name" value="HTHARSR"/>
</dbReference>
<evidence type="ECO:0000256" key="1">
    <source>
        <dbReference type="ARBA" id="ARBA00023015"/>
    </source>
</evidence>
<dbReference type="InterPro" id="IPR051081">
    <property type="entry name" value="HTH_MetalResp_TranReg"/>
</dbReference>
<sequence>MQIKNEQIEAYTKFFHGLSNPTRYQIIISLLHGKKNVGELAEDLGYSQSLISMQLKCLKWCNFVNSIKDGKNIYYYISDERIRELIQLGQSIAEGSINNICTCEVIGNEKNELREENIDNGKRNFE</sequence>
<evidence type="ECO:0000313" key="5">
    <source>
        <dbReference type="EMBL" id="SHJ24724.1"/>
    </source>
</evidence>
<evidence type="ECO:0000256" key="2">
    <source>
        <dbReference type="ARBA" id="ARBA00023125"/>
    </source>
</evidence>
<dbReference type="NCBIfam" id="NF033788">
    <property type="entry name" value="HTH_metalloreg"/>
    <property type="match status" value="1"/>
</dbReference>
<evidence type="ECO:0000259" key="4">
    <source>
        <dbReference type="PROSITE" id="PS50987"/>
    </source>
</evidence>
<dbReference type="PANTHER" id="PTHR33154">
    <property type="entry name" value="TRANSCRIPTIONAL REGULATOR, ARSR FAMILY"/>
    <property type="match status" value="1"/>
</dbReference>
<name>A0A1M6HRJ1_9FIRM</name>
<dbReference type="STRING" id="1121919.SAMN02745975_01608"/>
<dbReference type="PROSITE" id="PS50987">
    <property type="entry name" value="HTH_ARSR_2"/>
    <property type="match status" value="1"/>
</dbReference>
<dbReference type="InterPro" id="IPR036388">
    <property type="entry name" value="WH-like_DNA-bd_sf"/>
</dbReference>
<dbReference type="OrthoDB" id="9798835at2"/>
<dbReference type="CDD" id="cd00090">
    <property type="entry name" value="HTH_ARSR"/>
    <property type="match status" value="1"/>
</dbReference>
<dbReference type="InterPro" id="IPR001845">
    <property type="entry name" value="HTH_ArsR_DNA-bd_dom"/>
</dbReference>
<dbReference type="InterPro" id="IPR036390">
    <property type="entry name" value="WH_DNA-bd_sf"/>
</dbReference>
<dbReference type="Proteomes" id="UP000184536">
    <property type="component" value="Unassembled WGS sequence"/>
</dbReference>
<keyword evidence="6" id="KW-1185">Reference proteome</keyword>
<protein>
    <submittedName>
        <fullName evidence="5">DNA-binding transcriptional regulator, ArsR family</fullName>
    </submittedName>
</protein>
<dbReference type="InterPro" id="IPR011991">
    <property type="entry name" value="ArsR-like_HTH"/>
</dbReference>
<feature type="domain" description="HTH arsR-type" evidence="4">
    <location>
        <begin position="3"/>
        <end position="97"/>
    </location>
</feature>
<keyword evidence="2 5" id="KW-0238">DNA-binding</keyword>
<dbReference type="Gene3D" id="1.10.10.10">
    <property type="entry name" value="Winged helix-like DNA-binding domain superfamily/Winged helix DNA-binding domain"/>
    <property type="match status" value="1"/>
</dbReference>